<accession>E3KVF8</accession>
<dbReference type="OMA" id="IRAKRMY"/>
<reference key="1">
    <citation type="submission" date="2007-01" db="EMBL/GenBank/DDBJ databases">
        <title>The Genome Sequence of Puccinia graminis f. sp. tritici Strain CRL 75-36-700-3.</title>
        <authorList>
            <consortium name="The Broad Institute Genome Sequencing Platform"/>
            <person name="Birren B."/>
            <person name="Lander E."/>
            <person name="Galagan J."/>
            <person name="Nusbaum C."/>
            <person name="Devon K."/>
            <person name="Cuomo C."/>
            <person name="Jaffe D."/>
            <person name="Butler J."/>
            <person name="Alvarez P."/>
            <person name="Gnerre S."/>
            <person name="Grabherr M."/>
            <person name="Mauceli E."/>
            <person name="Brockman W."/>
            <person name="Young S."/>
            <person name="LaButti K."/>
            <person name="Sykes S."/>
            <person name="DeCaprio D."/>
            <person name="Crawford M."/>
            <person name="Koehrsen M."/>
            <person name="Engels R."/>
            <person name="Montgomery P."/>
            <person name="Pearson M."/>
            <person name="Howarth C."/>
            <person name="Larson L."/>
            <person name="White J."/>
            <person name="Zeng Q."/>
            <person name="Kodira C."/>
            <person name="Yandava C."/>
            <person name="Alvarado L."/>
            <person name="O'Leary S."/>
            <person name="Szabo L."/>
            <person name="Dean R."/>
            <person name="Schein J."/>
        </authorList>
    </citation>
    <scope>NUCLEOTIDE SEQUENCE</scope>
    <source>
        <strain>CRL 75-36-700-3</strain>
    </source>
</reference>
<sequence>MNISLWRDALERAGLLGKYRDVLHGFEHGFDQGIPDHRIPGVTWYTPNNHLSASLAVNKVLSSMEKELEAGQMFGPFSHEEVAQKFSFFPDKPFRSSRERGRIRQTHQRFIIPTQRSGGTVR</sequence>
<protein>
    <submittedName>
        <fullName evidence="1">Uncharacterized protein</fullName>
    </submittedName>
</protein>
<dbReference type="Proteomes" id="UP000008783">
    <property type="component" value="Unassembled WGS sequence"/>
</dbReference>
<dbReference type="KEGG" id="pgr:PGTG_14337"/>
<dbReference type="VEuPathDB" id="FungiDB:PGTG_14337"/>
<evidence type="ECO:0000313" key="2">
    <source>
        <dbReference type="Proteomes" id="UP000008783"/>
    </source>
</evidence>
<dbReference type="InParanoid" id="E3KVF8"/>
<dbReference type="AlphaFoldDB" id="E3KVF8"/>
<keyword evidence="2" id="KW-1185">Reference proteome</keyword>
<dbReference type="OrthoDB" id="3052192at2759"/>
<gene>
    <name evidence="1" type="ORF">PGTG_14337</name>
</gene>
<dbReference type="HOGENOM" id="CLU_157427_0_0_1"/>
<dbReference type="RefSeq" id="XP_003332672.1">
    <property type="nucleotide sequence ID" value="XM_003332624.1"/>
</dbReference>
<organism evidence="1 2">
    <name type="scientific">Puccinia graminis f. sp. tritici (strain CRL 75-36-700-3 / race SCCL)</name>
    <name type="common">Black stem rust fungus</name>
    <dbReference type="NCBI Taxonomy" id="418459"/>
    <lineage>
        <taxon>Eukaryota</taxon>
        <taxon>Fungi</taxon>
        <taxon>Dikarya</taxon>
        <taxon>Basidiomycota</taxon>
        <taxon>Pucciniomycotina</taxon>
        <taxon>Pucciniomycetes</taxon>
        <taxon>Pucciniales</taxon>
        <taxon>Pucciniaceae</taxon>
        <taxon>Puccinia</taxon>
    </lineage>
</organism>
<proteinExistence type="predicted"/>
<name>E3KVF8_PUCGT</name>
<evidence type="ECO:0000313" key="1">
    <source>
        <dbReference type="EMBL" id="EFP88253.1"/>
    </source>
</evidence>
<dbReference type="EMBL" id="DS178312">
    <property type="protein sequence ID" value="EFP88253.1"/>
    <property type="molecule type" value="Genomic_DNA"/>
</dbReference>
<reference evidence="2" key="2">
    <citation type="journal article" date="2011" name="Proc. Natl. Acad. Sci. U.S.A.">
        <title>Obligate biotrophy features unraveled by the genomic analysis of rust fungi.</title>
        <authorList>
            <person name="Duplessis S."/>
            <person name="Cuomo C.A."/>
            <person name="Lin Y.-C."/>
            <person name="Aerts A."/>
            <person name="Tisserant E."/>
            <person name="Veneault-Fourrey C."/>
            <person name="Joly D.L."/>
            <person name="Hacquard S."/>
            <person name="Amselem J."/>
            <person name="Cantarel B.L."/>
            <person name="Chiu R."/>
            <person name="Coutinho P.M."/>
            <person name="Feau N."/>
            <person name="Field M."/>
            <person name="Frey P."/>
            <person name="Gelhaye E."/>
            <person name="Goldberg J."/>
            <person name="Grabherr M.G."/>
            <person name="Kodira C.D."/>
            <person name="Kohler A."/>
            <person name="Kuees U."/>
            <person name="Lindquist E.A."/>
            <person name="Lucas S.M."/>
            <person name="Mago R."/>
            <person name="Mauceli E."/>
            <person name="Morin E."/>
            <person name="Murat C."/>
            <person name="Pangilinan J.L."/>
            <person name="Park R."/>
            <person name="Pearson M."/>
            <person name="Quesneville H."/>
            <person name="Rouhier N."/>
            <person name="Sakthikumar S."/>
            <person name="Salamov A.A."/>
            <person name="Schmutz J."/>
            <person name="Selles B."/>
            <person name="Shapiro H."/>
            <person name="Tanguay P."/>
            <person name="Tuskan G.A."/>
            <person name="Henrissat B."/>
            <person name="Van de Peer Y."/>
            <person name="Rouze P."/>
            <person name="Ellis J.G."/>
            <person name="Dodds P.N."/>
            <person name="Schein J.E."/>
            <person name="Zhong S."/>
            <person name="Hamelin R.C."/>
            <person name="Grigoriev I.V."/>
            <person name="Szabo L.J."/>
            <person name="Martin F."/>
        </authorList>
    </citation>
    <scope>NUCLEOTIDE SEQUENCE [LARGE SCALE GENOMIC DNA]</scope>
    <source>
        <strain evidence="2">CRL 75-36-700-3 / race SCCL</strain>
    </source>
</reference>
<dbReference type="GeneID" id="10535644"/>